<evidence type="ECO:0000313" key="1">
    <source>
        <dbReference type="EMBL" id="AXK44054.1"/>
    </source>
</evidence>
<keyword evidence="1" id="KW-0614">Plasmid</keyword>
<dbReference type="KEGG" id="err:DVR09_16505"/>
<proteinExistence type="predicted"/>
<organism evidence="1 2">
    <name type="scientific">Erythrobacter aureus</name>
    <dbReference type="NCBI Taxonomy" id="2182384"/>
    <lineage>
        <taxon>Bacteria</taxon>
        <taxon>Pseudomonadati</taxon>
        <taxon>Pseudomonadota</taxon>
        <taxon>Alphaproteobacteria</taxon>
        <taxon>Sphingomonadales</taxon>
        <taxon>Erythrobacteraceae</taxon>
        <taxon>Erythrobacter/Porphyrobacter group</taxon>
        <taxon>Erythrobacter</taxon>
    </lineage>
</organism>
<protein>
    <submittedName>
        <fullName evidence="1">Uncharacterized protein</fullName>
    </submittedName>
</protein>
<evidence type="ECO:0000313" key="2">
    <source>
        <dbReference type="Proteomes" id="UP000254508"/>
    </source>
</evidence>
<name>A0A345YJF2_9SPHN</name>
<geneLocation type="plasmid" evidence="1 2">
    <name>unnamed</name>
</geneLocation>
<reference evidence="1 2" key="1">
    <citation type="submission" date="2018-07" db="EMBL/GenBank/DDBJ databases">
        <title>Genome sequence of Erythrobacter strain YH-07, an antagonistic bacterium isolated from Yellow Sea.</title>
        <authorList>
            <person name="Tang T."/>
            <person name="Liu Q."/>
            <person name="Sun X."/>
        </authorList>
    </citation>
    <scope>NUCLEOTIDE SEQUENCE [LARGE SCALE GENOMIC DNA]</scope>
    <source>
        <strain evidence="1 2">YH-07</strain>
        <plasmid evidence="1 2">unnamed</plasmid>
    </source>
</reference>
<dbReference type="RefSeq" id="WP_115418367.1">
    <property type="nucleotide sequence ID" value="NZ_CP031358.1"/>
</dbReference>
<accession>A0A345YJF2</accession>
<dbReference type="Proteomes" id="UP000254508">
    <property type="component" value="Plasmid unnamed"/>
</dbReference>
<gene>
    <name evidence="1" type="ORF">DVR09_16505</name>
</gene>
<keyword evidence="2" id="KW-1185">Reference proteome</keyword>
<sequence>MTDLPPFFSAGIDTISAIKLFVHVSTMNDTRFTASTKQIDDYPCPVIQFAGHQAKGTITRTLEELSITIMPDAQTAKDFVPRTMLFRQVDFAGSKIMPDDEEIILENNGRSFARAIAETIALAHPKSRWAPSPCGGEHTILYGPPQGPDISESLKRLAQEIDGAFHGKVHCLLAHPALDLRGDCLLLDDEDRALLPDGSLGEHLAAMREAAQNLPTALRITQHGAAYPLPYRIYPHRFTIEAEADPAMRTARGMIARAAISDPDATRGQFHYALVPLDAAGEFEAEKAAEIASIQFMEDWKTVMGDKPLPTIGDNFKIENERSNGRLVVRLVVIVDQAVAETYSLVGQYEVIPE</sequence>
<dbReference type="EMBL" id="CP031358">
    <property type="protein sequence ID" value="AXK44054.1"/>
    <property type="molecule type" value="Genomic_DNA"/>
</dbReference>
<dbReference type="AlphaFoldDB" id="A0A345YJF2"/>